<feature type="transmembrane region" description="Helical" evidence="1">
    <location>
        <begin position="36"/>
        <end position="62"/>
    </location>
</feature>
<keyword evidence="1" id="KW-1133">Transmembrane helix</keyword>
<dbReference type="EMBL" id="MW580849">
    <property type="protein sequence ID" value="QRM16321.1"/>
    <property type="molecule type" value="Genomic_DNA"/>
</dbReference>
<sequence length="156" mass="17032">MGNRIHKDQHSGEWYFTSANNGYGYTPAPSPTKDPIAHAAAMGSLGFMAVMIVILIIVALILHCRRLLIRQYTWIGTETAPMAEGPPPMGSFWTCCLGPTPKPRDIPDFGYHGNDLTRSSSRGYVSYAGSHVPTSLLSLTTTTLSEPDHKVDLIEV</sequence>
<reference evidence="4" key="3">
    <citation type="journal article" date="2021" name="Microorganisms">
        <title>Genomes of Anguillid Herpesvirus 1 Strains Reveal Evolutionary Disparities and Low Genetic Diversity in the Genus Cyprinivirus.</title>
        <authorList>
            <person name="Donohoe O."/>
            <person name="Zhang H."/>
            <person name="Delrez N."/>
            <person name="Gao Y."/>
            <person name="Suarez N.M."/>
            <person name="Davison A.J."/>
            <person name="Vanderplasschen A."/>
        </authorList>
    </citation>
    <scope>NUCLEOTIDE SEQUENCE</scope>
    <source>
        <strain evidence="3">500138</strain>
        <strain evidence="4">DK-200249</strain>
        <strain evidence="5">HVA 486123</strain>
    </source>
</reference>
<evidence type="ECO:0000313" key="2">
    <source>
        <dbReference type="EMBL" id="ADA57790.1"/>
    </source>
</evidence>
<name>A0A1J0REE5_9VIRU</name>
<keyword evidence="6" id="KW-1185">Reference proteome</keyword>
<reference evidence="4" key="4">
    <citation type="submission" date="2021-02" db="EMBL/GenBank/DDBJ databases">
        <authorList>
            <person name="Vanderplasschen A.F.C."/>
            <person name="Davison A.J."/>
        </authorList>
    </citation>
    <scope>NUCLEOTIDE SEQUENCE</scope>
    <source>
        <strain evidence="3">500138</strain>
        <strain evidence="4">DK-200249</strain>
        <strain evidence="5">HVA 486123</strain>
    </source>
</reference>
<proteinExistence type="predicted"/>
<gene>
    <name evidence="4" type="primary">ORF27</name>
    <name evidence="2" type="ORF">AngHV1_ORF27</name>
</gene>
<dbReference type="EMBL" id="MW580854">
    <property type="protein sequence ID" value="QRM16974.1"/>
    <property type="molecule type" value="Genomic_DNA"/>
</dbReference>
<protein>
    <submittedName>
        <fullName evidence="4">Protein ORF27</fullName>
    </submittedName>
</protein>
<dbReference type="Proteomes" id="UP000011239">
    <property type="component" value="Segment"/>
</dbReference>
<accession>A0A1J0REE5</accession>
<keyword evidence="1" id="KW-0472">Membrane</keyword>
<dbReference type="GeneID" id="8683459"/>
<reference evidence="2" key="2">
    <citation type="submission" date="2012-05" db="EMBL/GenBank/DDBJ databases">
        <authorList>
            <person name="van Beurden S.J."/>
            <person name="Gatherer D."/>
            <person name="Tuzi K."/>
            <person name="Herzyk P."/>
            <person name="Galbraith J."/>
            <person name="Peeters B.P.H."/>
            <person name="Rottier P.J.M."/>
            <person name="Engelsma M.Y."/>
            <person name="Davison A.J."/>
        </authorList>
    </citation>
    <scope>NUCLEOTIDE SEQUENCE</scope>
    <source>
        <strain evidence="2">500138</strain>
    </source>
</reference>
<evidence type="ECO:0000313" key="6">
    <source>
        <dbReference type="Proteomes" id="UP000011239"/>
    </source>
</evidence>
<reference evidence="2 6" key="1">
    <citation type="journal article" date="2010" name="J. Gen. Virol.">
        <title>Complete genome sequence and taxonomic position of anguillid herpesvirus 1.</title>
        <authorList>
            <person name="van Beurden S.J."/>
            <person name="Bossers A."/>
            <person name="Voorbergen-Laarman M.H."/>
            <person name="Haenen O.L."/>
            <person name="Peters S."/>
            <person name="Abma-Henkens M.H."/>
            <person name="Peeters B.P."/>
            <person name="Rottier P.J."/>
            <person name="Engelsma M.Y."/>
        </authorList>
    </citation>
    <scope>NUCLEOTIDE SEQUENCE [LARGE SCALE GENOMIC DNA]</scope>
    <source>
        <strain evidence="2">500138</strain>
        <strain evidence="6">Isolate Anguilla anguilla/Netherlands/500138/1998</strain>
    </source>
</reference>
<dbReference type="KEGG" id="vg:8683459"/>
<accession>D2E878</accession>
<dbReference type="EMBL" id="FJ940765">
    <property type="protein sequence ID" value="ADA57790.1"/>
    <property type="molecule type" value="Genomic_DNA"/>
</dbReference>
<keyword evidence="1" id="KW-0812">Transmembrane</keyword>
<dbReference type="EMBL" id="MW580851">
    <property type="protein sequence ID" value="QRM16580.1"/>
    <property type="molecule type" value="Genomic_DNA"/>
</dbReference>
<organism evidence="4">
    <name type="scientific">Anguillid herpesvirus 1</name>
    <dbReference type="NCBI Taxonomy" id="150286"/>
    <lineage>
        <taxon>Viruses</taxon>
        <taxon>Duplodnaviria</taxon>
        <taxon>Heunggongvirae</taxon>
        <taxon>Peploviricota</taxon>
        <taxon>Herviviricetes</taxon>
        <taxon>Herpesvirales</taxon>
        <taxon>Alloherpesviridae</taxon>
        <taxon>Cyvirus</taxon>
        <taxon>Cyvirus anguillidallo1</taxon>
    </lineage>
</organism>
<evidence type="ECO:0000313" key="4">
    <source>
        <dbReference type="EMBL" id="QRM16580.1"/>
    </source>
</evidence>
<dbReference type="InterPro" id="IPR026247">
    <property type="entry name" value="ECSCR"/>
</dbReference>
<evidence type="ECO:0000313" key="3">
    <source>
        <dbReference type="EMBL" id="QRM16321.1"/>
    </source>
</evidence>
<dbReference type="RefSeq" id="YP_003358166.1">
    <property type="nucleotide sequence ID" value="NC_013668.3"/>
</dbReference>
<evidence type="ECO:0000256" key="1">
    <source>
        <dbReference type="SAM" id="Phobius"/>
    </source>
</evidence>
<dbReference type="PRINTS" id="PR02069">
    <property type="entry name" value="ECCREGULATOR"/>
</dbReference>
<evidence type="ECO:0000313" key="5">
    <source>
        <dbReference type="EMBL" id="QRM16974.1"/>
    </source>
</evidence>